<name>A0A660L6X2_9ACTN</name>
<dbReference type="CDD" id="cd00531">
    <property type="entry name" value="NTF2_like"/>
    <property type="match status" value="1"/>
</dbReference>
<keyword evidence="3" id="KW-1185">Reference proteome</keyword>
<gene>
    <name evidence="2" type="ORF">C8N24_0565</name>
</gene>
<accession>A0A660L6X2</accession>
<reference evidence="2 3" key="1">
    <citation type="submission" date="2018-10" db="EMBL/GenBank/DDBJ databases">
        <title>Genomic Encyclopedia of Archaeal and Bacterial Type Strains, Phase II (KMG-II): from individual species to whole genera.</title>
        <authorList>
            <person name="Goeker M."/>
        </authorList>
    </citation>
    <scope>NUCLEOTIDE SEQUENCE [LARGE SCALE GENOMIC DNA]</scope>
    <source>
        <strain evidence="2 3">DSM 14954</strain>
    </source>
</reference>
<dbReference type="Pfam" id="PF13577">
    <property type="entry name" value="SnoaL_4"/>
    <property type="match status" value="1"/>
</dbReference>
<dbReference type="RefSeq" id="WP_121247780.1">
    <property type="nucleotide sequence ID" value="NZ_RBIL01000001.1"/>
</dbReference>
<comment type="caution">
    <text evidence="2">The sequence shown here is derived from an EMBL/GenBank/DDBJ whole genome shotgun (WGS) entry which is preliminary data.</text>
</comment>
<dbReference type="AlphaFoldDB" id="A0A660L6X2"/>
<evidence type="ECO:0000313" key="2">
    <source>
        <dbReference type="EMBL" id="RKQ90752.1"/>
    </source>
</evidence>
<feature type="domain" description="SnoaL-like" evidence="1">
    <location>
        <begin position="3"/>
        <end position="120"/>
    </location>
</feature>
<evidence type="ECO:0000313" key="3">
    <source>
        <dbReference type="Proteomes" id="UP000278962"/>
    </source>
</evidence>
<dbReference type="OrthoDB" id="1492465at2"/>
<proteinExistence type="predicted"/>
<evidence type="ECO:0000259" key="1">
    <source>
        <dbReference type="Pfam" id="PF13577"/>
    </source>
</evidence>
<protein>
    <submittedName>
        <fullName evidence="2">SnoaL-like protein</fullName>
    </submittedName>
</protein>
<dbReference type="SUPFAM" id="SSF54427">
    <property type="entry name" value="NTF2-like"/>
    <property type="match status" value="1"/>
</dbReference>
<dbReference type="EMBL" id="RBIL01000001">
    <property type="protein sequence ID" value="RKQ90752.1"/>
    <property type="molecule type" value="Genomic_DNA"/>
</dbReference>
<dbReference type="Proteomes" id="UP000278962">
    <property type="component" value="Unassembled WGS sequence"/>
</dbReference>
<organism evidence="2 3">
    <name type="scientific">Solirubrobacter pauli</name>
    <dbReference type="NCBI Taxonomy" id="166793"/>
    <lineage>
        <taxon>Bacteria</taxon>
        <taxon>Bacillati</taxon>
        <taxon>Actinomycetota</taxon>
        <taxon>Thermoleophilia</taxon>
        <taxon>Solirubrobacterales</taxon>
        <taxon>Solirubrobacteraceae</taxon>
        <taxon>Solirubrobacter</taxon>
    </lineage>
</organism>
<dbReference type="InterPro" id="IPR037401">
    <property type="entry name" value="SnoaL-like"/>
</dbReference>
<dbReference type="Gene3D" id="3.10.450.50">
    <property type="match status" value="1"/>
</dbReference>
<dbReference type="InterPro" id="IPR032710">
    <property type="entry name" value="NTF2-like_dom_sf"/>
</dbReference>
<sequence length="128" mass="14530">MTNDRVAVATLIARLYELLDEQRFDELDSVYADDAVLRFPNGELRGLTEVTAKARARAEQYPRMQHLNTDLRVEVDGDRAHGRSNHLAIHFEASGKRYDAGLVHHFEAARTAVGWRLVRVTGDLVWST</sequence>